<organism evidence="1 2">
    <name type="scientific">Parasphingopyxis marina</name>
    <dbReference type="NCBI Taxonomy" id="2761622"/>
    <lineage>
        <taxon>Bacteria</taxon>
        <taxon>Pseudomonadati</taxon>
        <taxon>Pseudomonadota</taxon>
        <taxon>Alphaproteobacteria</taxon>
        <taxon>Sphingomonadales</taxon>
        <taxon>Sphingomonadaceae</taxon>
        <taxon>Parasphingopyxis</taxon>
    </lineage>
</organism>
<dbReference type="RefSeq" id="WP_185799879.1">
    <property type="nucleotide sequence ID" value="NZ_JACJVJ010000001.1"/>
</dbReference>
<sequence>MIDETQVAGPVLDRLDRMPLEALREEWQRRFGPPPPLRSLKVLRLMLAWRIQADAEGGLDPHTRKLLRRTGAPEAEGRSLGIGTKLRREWKGAVVEVIVEEEGFCWDGKTYASLSAAATAIAGTRWNGPRFFGLREKAP</sequence>
<reference evidence="1 2" key="1">
    <citation type="submission" date="2020-08" db="EMBL/GenBank/DDBJ databases">
        <title>Draft genome sequence of Parasphingopyxis sp. GrpM-11.</title>
        <authorList>
            <person name="Oh J."/>
            <person name="Roh D.-H."/>
        </authorList>
    </citation>
    <scope>NUCLEOTIDE SEQUENCE [LARGE SCALE GENOMIC DNA]</scope>
    <source>
        <strain evidence="1 2">GrpM-11</strain>
    </source>
</reference>
<evidence type="ECO:0000313" key="1">
    <source>
        <dbReference type="EMBL" id="MBC2776608.1"/>
    </source>
</evidence>
<protein>
    <submittedName>
        <fullName evidence="1">DUF2924 domain-containing protein</fullName>
    </submittedName>
</protein>
<dbReference type="Proteomes" id="UP000564378">
    <property type="component" value="Unassembled WGS sequence"/>
</dbReference>
<dbReference type="EMBL" id="JACJVJ010000001">
    <property type="protein sequence ID" value="MBC2776608.1"/>
    <property type="molecule type" value="Genomic_DNA"/>
</dbReference>
<accession>A0A842HS02</accession>
<comment type="caution">
    <text evidence="1">The sequence shown here is derived from an EMBL/GenBank/DDBJ whole genome shotgun (WGS) entry which is preliminary data.</text>
</comment>
<proteinExistence type="predicted"/>
<gene>
    <name evidence="1" type="ORF">H6P80_03135</name>
</gene>
<dbReference type="AlphaFoldDB" id="A0A842HS02"/>
<name>A0A842HS02_9SPHN</name>
<dbReference type="Pfam" id="PF11149">
    <property type="entry name" value="DUF2924"/>
    <property type="match status" value="1"/>
</dbReference>
<dbReference type="InterPro" id="IPR021322">
    <property type="entry name" value="DUF2924"/>
</dbReference>
<keyword evidence="2" id="KW-1185">Reference proteome</keyword>
<evidence type="ECO:0000313" key="2">
    <source>
        <dbReference type="Proteomes" id="UP000564378"/>
    </source>
</evidence>